<reference evidence="2 3" key="1">
    <citation type="submission" date="2020-04" db="EMBL/GenBank/DDBJ databases">
        <authorList>
            <person name="De Canck E."/>
        </authorList>
    </citation>
    <scope>NUCLEOTIDE SEQUENCE [LARGE SCALE GENOMIC DNA]</scope>
    <source>
        <strain evidence="2 3">LMG 3441</strain>
    </source>
</reference>
<dbReference type="Pfam" id="PF04956">
    <property type="entry name" value="TrbC"/>
    <property type="match status" value="1"/>
</dbReference>
<organism evidence="2 3">
    <name type="scientific">Achromobacter kerstersii</name>
    <dbReference type="NCBI Taxonomy" id="1353890"/>
    <lineage>
        <taxon>Bacteria</taxon>
        <taxon>Pseudomonadati</taxon>
        <taxon>Pseudomonadota</taxon>
        <taxon>Betaproteobacteria</taxon>
        <taxon>Burkholderiales</taxon>
        <taxon>Alcaligenaceae</taxon>
        <taxon>Achromobacter</taxon>
    </lineage>
</organism>
<protein>
    <recommendedName>
        <fullName evidence="4">Conjugal transfer protein TrbC</fullName>
    </recommendedName>
</protein>
<keyword evidence="1" id="KW-0472">Membrane</keyword>
<name>A0A6S7ARI1_9BURK</name>
<evidence type="ECO:0000256" key="1">
    <source>
        <dbReference type="SAM" id="Phobius"/>
    </source>
</evidence>
<dbReference type="InterPro" id="IPR007039">
    <property type="entry name" value="TrbC/VirB2"/>
</dbReference>
<keyword evidence="1" id="KW-1133">Transmembrane helix</keyword>
<feature type="transmembrane region" description="Helical" evidence="1">
    <location>
        <begin position="57"/>
        <end position="77"/>
    </location>
</feature>
<dbReference type="EMBL" id="CADIJQ010000018">
    <property type="protein sequence ID" value="CAB3743771.1"/>
    <property type="molecule type" value="Genomic_DNA"/>
</dbReference>
<proteinExistence type="predicted"/>
<dbReference type="Proteomes" id="UP000494269">
    <property type="component" value="Unassembled WGS sequence"/>
</dbReference>
<sequence length="109" mass="11662">MTAASNISPVDAQPRSRSTLVALAYATLAVLLLLQPELAMAQFEKATTTVQKVKDWLWLIIPVIGLVSAGIIGILYSFDVIRKETAYQWAVGIVFSGAIAGGIIKLVFG</sequence>
<keyword evidence="1" id="KW-0812">Transmembrane</keyword>
<accession>A0A6S7ARI1</accession>
<keyword evidence="3" id="KW-1185">Reference proteome</keyword>
<feature type="transmembrane region" description="Helical" evidence="1">
    <location>
        <begin position="89"/>
        <end position="108"/>
    </location>
</feature>
<dbReference type="AlphaFoldDB" id="A0A6S7ARI1"/>
<gene>
    <name evidence="2" type="ORF">LMG3441_06055</name>
</gene>
<evidence type="ECO:0000313" key="2">
    <source>
        <dbReference type="EMBL" id="CAB3743771.1"/>
    </source>
</evidence>
<dbReference type="RefSeq" id="WP_175171968.1">
    <property type="nucleotide sequence ID" value="NZ_CADIJQ010000018.1"/>
</dbReference>
<evidence type="ECO:0008006" key="4">
    <source>
        <dbReference type="Google" id="ProtNLM"/>
    </source>
</evidence>
<evidence type="ECO:0000313" key="3">
    <source>
        <dbReference type="Proteomes" id="UP000494269"/>
    </source>
</evidence>